<keyword evidence="4" id="KW-0963">Cytoplasm</keyword>
<dbReference type="InterPro" id="IPR014729">
    <property type="entry name" value="Rossmann-like_a/b/a_fold"/>
</dbReference>
<dbReference type="PANTHER" id="PTHR46509:SF1">
    <property type="entry name" value="PHOSPHOADENOSINE PHOSPHOSULFATE REDUCTASE"/>
    <property type="match status" value="1"/>
</dbReference>
<feature type="binding site" evidence="4">
    <location>
        <position position="190"/>
    </location>
    <ligand>
        <name>[4Fe-4S] cluster</name>
        <dbReference type="ChEBI" id="CHEBI:49883"/>
    </ligand>
</feature>
<dbReference type="GO" id="GO:0004604">
    <property type="term" value="F:phosphoadenylyl-sulfate reductase (thioredoxin) activity"/>
    <property type="evidence" value="ECO:0007669"/>
    <property type="project" value="UniProtKB-EC"/>
</dbReference>
<dbReference type="Gene3D" id="3.40.50.620">
    <property type="entry name" value="HUPs"/>
    <property type="match status" value="1"/>
</dbReference>
<dbReference type="PROSITE" id="PS00012">
    <property type="entry name" value="PHOSPHOPANTETHEINE"/>
    <property type="match status" value="1"/>
</dbReference>
<dbReference type="InterPro" id="IPR002500">
    <property type="entry name" value="PAPS_reduct_dom"/>
</dbReference>
<gene>
    <name evidence="4" type="primary">cysH</name>
    <name evidence="6" type="ORF">WNY59_11835</name>
</gene>
<accession>A0ABU9T829</accession>
<organism evidence="6 7">
    <name type="scientific">Ahrensia kielensis</name>
    <dbReference type="NCBI Taxonomy" id="76980"/>
    <lineage>
        <taxon>Bacteria</taxon>
        <taxon>Pseudomonadati</taxon>
        <taxon>Pseudomonadota</taxon>
        <taxon>Alphaproteobacteria</taxon>
        <taxon>Hyphomicrobiales</taxon>
        <taxon>Ahrensiaceae</taxon>
        <taxon>Ahrensia</taxon>
    </lineage>
</organism>
<comment type="function">
    <text evidence="4">Catalyzes the formation of sulfite from adenosine 5'-phosphosulfate (APS) using thioredoxin as an electron donor.</text>
</comment>
<comment type="caution">
    <text evidence="6">The sequence shown here is derived from an EMBL/GenBank/DDBJ whole genome shotgun (WGS) entry which is preliminary data.</text>
</comment>
<feature type="domain" description="Phosphoadenosine phosphosulphate reductase" evidence="5">
    <location>
        <begin position="28"/>
        <end position="196"/>
    </location>
</feature>
<comment type="cofactor">
    <cofactor evidence="4">
        <name>[4Fe-4S] cluster</name>
        <dbReference type="ChEBI" id="CHEBI:49883"/>
    </cofactor>
    <text evidence="4">Binds 1 [4Fe-4S] cluster per subunit.</text>
</comment>
<evidence type="ECO:0000313" key="6">
    <source>
        <dbReference type="EMBL" id="MEM5502275.1"/>
    </source>
</evidence>
<feature type="active site" description="Nucleophile; cysteine thiosulfonate intermediate" evidence="4">
    <location>
        <position position="216"/>
    </location>
</feature>
<evidence type="ECO:0000256" key="4">
    <source>
        <dbReference type="HAMAP-Rule" id="MF_00063"/>
    </source>
</evidence>
<sequence>MPALHDLQEKAIELLGDAFITKKHGKITAVSSFGAESSVLLHLLSRVDKAAPVLFIDTRMLFEETLQYKADLIRHLGLTNVQTISPSSQTIREKDVWGRMHKDDADKCCDFRKTSVLAEALKDYDGWITGRKRFQAFTRSTIAPVETTADGKIKINPLADWAPDDLSEYMEWFDLPRHPLVNHGYASIGCATCTSPIKAGEDARSGRWRGMNKVECGIHFENGSAVRESKQNV</sequence>
<evidence type="ECO:0000313" key="7">
    <source>
        <dbReference type="Proteomes" id="UP001477870"/>
    </source>
</evidence>
<keyword evidence="4" id="KW-0411">Iron-sulfur</keyword>
<dbReference type="PIRSF" id="PIRSF000857">
    <property type="entry name" value="PAPS_reductase"/>
    <property type="match status" value="1"/>
</dbReference>
<dbReference type="RefSeq" id="WP_342848611.1">
    <property type="nucleotide sequence ID" value="NZ_JBBMQO010000006.1"/>
</dbReference>
<evidence type="ECO:0000256" key="2">
    <source>
        <dbReference type="ARBA" id="ARBA00023002"/>
    </source>
</evidence>
<keyword evidence="7" id="KW-1185">Reference proteome</keyword>
<comment type="pathway">
    <text evidence="3 4">Sulfur metabolism; hydrogen sulfide biosynthesis; sulfite from sulfate.</text>
</comment>
<dbReference type="Pfam" id="PF01507">
    <property type="entry name" value="PAPS_reduct"/>
    <property type="match status" value="1"/>
</dbReference>
<dbReference type="HAMAP" id="MF_00063">
    <property type="entry name" value="CysH"/>
    <property type="match status" value="1"/>
</dbReference>
<comment type="catalytic activity">
    <reaction evidence="4">
        <text>[thioredoxin]-disulfide + sulfite + AMP + 2 H(+) = adenosine 5'-phosphosulfate + [thioredoxin]-dithiol</text>
        <dbReference type="Rhea" id="RHEA:21976"/>
        <dbReference type="Rhea" id="RHEA-COMP:10698"/>
        <dbReference type="Rhea" id="RHEA-COMP:10700"/>
        <dbReference type="ChEBI" id="CHEBI:15378"/>
        <dbReference type="ChEBI" id="CHEBI:17359"/>
        <dbReference type="ChEBI" id="CHEBI:29950"/>
        <dbReference type="ChEBI" id="CHEBI:50058"/>
        <dbReference type="ChEBI" id="CHEBI:58243"/>
        <dbReference type="ChEBI" id="CHEBI:456215"/>
        <dbReference type="EC" id="1.8.4.10"/>
    </reaction>
</comment>
<evidence type="ECO:0000259" key="5">
    <source>
        <dbReference type="Pfam" id="PF01507"/>
    </source>
</evidence>
<evidence type="ECO:0000256" key="1">
    <source>
        <dbReference type="ARBA" id="ARBA00009732"/>
    </source>
</evidence>
<comment type="similarity">
    <text evidence="1 4">Belongs to the PAPS reductase family. CysH subfamily.</text>
</comment>
<keyword evidence="4" id="KW-0408">Iron</keyword>
<feature type="binding site" evidence="4">
    <location>
        <position position="109"/>
    </location>
    <ligand>
        <name>[4Fe-4S] cluster</name>
        <dbReference type="ChEBI" id="CHEBI:49883"/>
    </ligand>
</feature>
<dbReference type="EMBL" id="JBBMQO010000006">
    <property type="protein sequence ID" value="MEM5502275.1"/>
    <property type="molecule type" value="Genomic_DNA"/>
</dbReference>
<feature type="binding site" evidence="4">
    <location>
        <position position="193"/>
    </location>
    <ligand>
        <name>[4Fe-4S] cluster</name>
        <dbReference type="ChEBI" id="CHEBI:49883"/>
    </ligand>
</feature>
<protein>
    <recommendedName>
        <fullName evidence="4">Adenosine 5'-phosphosulfate reductase</fullName>
        <shortName evidence="4">APS reductase</shortName>
        <ecNumber evidence="4">1.8.4.10</ecNumber>
    </recommendedName>
    <alternativeName>
        <fullName evidence="4">5'-adenylylsulfate reductase</fullName>
    </alternativeName>
    <alternativeName>
        <fullName evidence="4">Thioredoxin-dependent 5'-adenylylsulfate reductase</fullName>
    </alternativeName>
</protein>
<proteinExistence type="inferred from homology"/>
<keyword evidence="2 4" id="KW-0560">Oxidoreductase</keyword>
<keyword evidence="4" id="KW-0479">Metal-binding</keyword>
<feature type="binding site" evidence="4">
    <location>
        <position position="108"/>
    </location>
    <ligand>
        <name>[4Fe-4S] cluster</name>
        <dbReference type="ChEBI" id="CHEBI:49883"/>
    </ligand>
</feature>
<reference evidence="6 7" key="1">
    <citation type="submission" date="2024-03" db="EMBL/GenBank/DDBJ databases">
        <title>Community enrichment and isolation of bacterial strains for fucoidan degradation.</title>
        <authorList>
            <person name="Sichert A."/>
        </authorList>
    </citation>
    <scope>NUCLEOTIDE SEQUENCE [LARGE SCALE GENOMIC DNA]</scope>
    <source>
        <strain evidence="6 7">AS62</strain>
    </source>
</reference>
<dbReference type="InterPro" id="IPR006162">
    <property type="entry name" value="Ppantetheine_attach_site"/>
</dbReference>
<dbReference type="EC" id="1.8.4.10" evidence="4"/>
<dbReference type="SUPFAM" id="SSF52402">
    <property type="entry name" value="Adenine nucleotide alpha hydrolases-like"/>
    <property type="match status" value="1"/>
</dbReference>
<dbReference type="NCBIfam" id="NF002537">
    <property type="entry name" value="PRK02090.1"/>
    <property type="match status" value="1"/>
</dbReference>
<dbReference type="InterPro" id="IPR004511">
    <property type="entry name" value="PAPS/APS_Rdtase"/>
</dbReference>
<dbReference type="PANTHER" id="PTHR46509">
    <property type="entry name" value="PHOSPHOADENOSINE PHOSPHOSULFATE REDUCTASE"/>
    <property type="match status" value="1"/>
</dbReference>
<dbReference type="Proteomes" id="UP001477870">
    <property type="component" value="Unassembled WGS sequence"/>
</dbReference>
<evidence type="ECO:0000256" key="3">
    <source>
        <dbReference type="ARBA" id="ARBA00024327"/>
    </source>
</evidence>
<comment type="subcellular location">
    <subcellularLocation>
        <location evidence="4">Cytoplasm</location>
    </subcellularLocation>
</comment>
<name>A0ABU9T829_9HYPH</name>